<dbReference type="Pfam" id="PF01029">
    <property type="entry name" value="NusB"/>
    <property type="match status" value="1"/>
</dbReference>
<comment type="similarity">
    <text evidence="1 6">Belongs to the NusB family.</text>
</comment>
<keyword evidence="2 6" id="KW-0889">Transcription antitermination</keyword>
<feature type="domain" description="NusB/RsmB/TIM44" evidence="7">
    <location>
        <begin position="5"/>
        <end position="131"/>
    </location>
</feature>
<name>A0A1W2C2A2_9BACT</name>
<dbReference type="PANTHER" id="PTHR11078:SF3">
    <property type="entry name" value="ANTITERMINATION NUSB DOMAIN-CONTAINING PROTEIN"/>
    <property type="match status" value="1"/>
</dbReference>
<gene>
    <name evidence="6" type="primary">nusB</name>
    <name evidence="8" type="ORF">SAMN02746065_11085</name>
</gene>
<evidence type="ECO:0000313" key="8">
    <source>
        <dbReference type="EMBL" id="SMC79290.1"/>
    </source>
</evidence>
<protein>
    <recommendedName>
        <fullName evidence="6">Transcription antitermination protein NusB</fullName>
    </recommendedName>
    <alternativeName>
        <fullName evidence="6">Antitermination factor NusB</fullName>
    </alternativeName>
</protein>
<dbReference type="PANTHER" id="PTHR11078">
    <property type="entry name" value="N UTILIZATION SUBSTANCE PROTEIN B-RELATED"/>
    <property type="match status" value="1"/>
</dbReference>
<dbReference type="Proteomes" id="UP000192418">
    <property type="component" value="Unassembled WGS sequence"/>
</dbReference>
<reference evidence="8 9" key="1">
    <citation type="submission" date="2017-04" db="EMBL/GenBank/DDBJ databases">
        <authorList>
            <person name="Afonso C.L."/>
            <person name="Miller P.J."/>
            <person name="Scott M.A."/>
            <person name="Spackman E."/>
            <person name="Goraichik I."/>
            <person name="Dimitrov K.M."/>
            <person name="Suarez D.L."/>
            <person name="Swayne D.E."/>
        </authorList>
    </citation>
    <scope>NUCLEOTIDE SEQUENCE [LARGE SCALE GENOMIC DNA]</scope>
    <source>
        <strain evidence="8 9">DSM 3385</strain>
    </source>
</reference>
<dbReference type="Gene3D" id="1.10.940.10">
    <property type="entry name" value="NusB-like"/>
    <property type="match status" value="1"/>
</dbReference>
<comment type="function">
    <text evidence="6">Involved in transcription antitermination. Required for transcription of ribosomal RNA (rRNA) genes. Binds specifically to the boxA antiterminator sequence of the ribosomal RNA (rrn) operons.</text>
</comment>
<dbReference type="AlphaFoldDB" id="A0A1W2C2A2"/>
<keyword evidence="4 6" id="KW-0805">Transcription regulation</keyword>
<dbReference type="OrthoDB" id="9797817at2"/>
<dbReference type="InterPro" id="IPR035926">
    <property type="entry name" value="NusB-like_sf"/>
</dbReference>
<dbReference type="GO" id="GO:0031564">
    <property type="term" value="P:transcription antitermination"/>
    <property type="evidence" value="ECO:0007669"/>
    <property type="project" value="UniProtKB-KW"/>
</dbReference>
<evidence type="ECO:0000256" key="2">
    <source>
        <dbReference type="ARBA" id="ARBA00022814"/>
    </source>
</evidence>
<keyword evidence="9" id="KW-1185">Reference proteome</keyword>
<evidence type="ECO:0000259" key="7">
    <source>
        <dbReference type="Pfam" id="PF01029"/>
    </source>
</evidence>
<dbReference type="InterPro" id="IPR006027">
    <property type="entry name" value="NusB_RsmB_TIM44"/>
</dbReference>
<evidence type="ECO:0000256" key="5">
    <source>
        <dbReference type="ARBA" id="ARBA00023163"/>
    </source>
</evidence>
<dbReference type="CDD" id="cd00619">
    <property type="entry name" value="Terminator_NusB"/>
    <property type="match status" value="1"/>
</dbReference>
<proteinExistence type="inferred from homology"/>
<dbReference type="STRING" id="1121400.SAMN02746065_11085"/>
<dbReference type="GO" id="GO:0006353">
    <property type="term" value="P:DNA-templated transcription termination"/>
    <property type="evidence" value="ECO:0007669"/>
    <property type="project" value="UniProtKB-UniRule"/>
</dbReference>
<evidence type="ECO:0000256" key="1">
    <source>
        <dbReference type="ARBA" id="ARBA00005952"/>
    </source>
</evidence>
<organism evidence="8 9">
    <name type="scientific">Desulfocicer vacuolatum DSM 3385</name>
    <dbReference type="NCBI Taxonomy" id="1121400"/>
    <lineage>
        <taxon>Bacteria</taxon>
        <taxon>Pseudomonadati</taxon>
        <taxon>Thermodesulfobacteriota</taxon>
        <taxon>Desulfobacteria</taxon>
        <taxon>Desulfobacterales</taxon>
        <taxon>Desulfobacteraceae</taxon>
        <taxon>Desulfocicer</taxon>
    </lineage>
</organism>
<dbReference type="NCBIfam" id="TIGR01951">
    <property type="entry name" value="nusB"/>
    <property type="match status" value="1"/>
</dbReference>
<dbReference type="RefSeq" id="WP_084069274.1">
    <property type="nucleotide sequence ID" value="NZ_FWXY01000010.1"/>
</dbReference>
<evidence type="ECO:0000256" key="6">
    <source>
        <dbReference type="HAMAP-Rule" id="MF_00073"/>
    </source>
</evidence>
<dbReference type="SUPFAM" id="SSF48013">
    <property type="entry name" value="NusB-like"/>
    <property type="match status" value="1"/>
</dbReference>
<dbReference type="HAMAP" id="MF_00073">
    <property type="entry name" value="NusB"/>
    <property type="match status" value="1"/>
</dbReference>
<evidence type="ECO:0000313" key="9">
    <source>
        <dbReference type="Proteomes" id="UP000192418"/>
    </source>
</evidence>
<accession>A0A1W2C2A2</accession>
<keyword evidence="3 6" id="KW-0694">RNA-binding</keyword>
<dbReference type="EMBL" id="FWXY01000010">
    <property type="protein sequence ID" value="SMC79290.1"/>
    <property type="molecule type" value="Genomic_DNA"/>
</dbReference>
<keyword evidence="5 6" id="KW-0804">Transcription</keyword>
<dbReference type="GO" id="GO:0003723">
    <property type="term" value="F:RNA binding"/>
    <property type="evidence" value="ECO:0007669"/>
    <property type="project" value="UniProtKB-UniRule"/>
</dbReference>
<evidence type="ECO:0000256" key="4">
    <source>
        <dbReference type="ARBA" id="ARBA00023015"/>
    </source>
</evidence>
<dbReference type="GO" id="GO:0005829">
    <property type="term" value="C:cytosol"/>
    <property type="evidence" value="ECO:0007669"/>
    <property type="project" value="TreeGrafter"/>
</dbReference>
<dbReference type="InterPro" id="IPR011605">
    <property type="entry name" value="NusB_fam"/>
</dbReference>
<evidence type="ECO:0000256" key="3">
    <source>
        <dbReference type="ARBA" id="ARBA00022884"/>
    </source>
</evidence>
<sequence>MGERRQARILALQALYYADVDKGDPKEILDLFCEHLAGSVTESVNPLFFQLVTGVCESRETIDTLLDKYATNWRVNRMSVVDRNVLRMAIFEFLNCRDIPATVSINEAVDIGKRFGTRATGPFVNGVLDRIRLAEQIESPPCS</sequence>